<keyword evidence="1" id="KW-0732">Signal</keyword>
<dbReference type="Proteomes" id="UP000183200">
    <property type="component" value="Unassembled WGS sequence"/>
</dbReference>
<dbReference type="InterPro" id="IPR058087">
    <property type="entry name" value="XAC2610_dom"/>
</dbReference>
<organism evidence="2 3">
    <name type="scientific">Pedobacter steynii</name>
    <dbReference type="NCBI Taxonomy" id="430522"/>
    <lineage>
        <taxon>Bacteria</taxon>
        <taxon>Pseudomonadati</taxon>
        <taxon>Bacteroidota</taxon>
        <taxon>Sphingobacteriia</taxon>
        <taxon>Sphingobacteriales</taxon>
        <taxon>Sphingobacteriaceae</taxon>
        <taxon>Pedobacter</taxon>
    </lineage>
</organism>
<name>A0A1G9J5T1_9SPHI</name>
<evidence type="ECO:0000313" key="3">
    <source>
        <dbReference type="Proteomes" id="UP000183200"/>
    </source>
</evidence>
<dbReference type="OrthoDB" id="672290at2"/>
<feature type="chain" id="PRO_5010168828" evidence="1">
    <location>
        <begin position="31"/>
        <end position="492"/>
    </location>
</feature>
<sequence length="492" mass="57220">MFLLKSSFPVFIGKISLSLLLFLFSSLVSAQVKTGIYKVDDRTDSAFINAYFRPYNQQNTNPNLNISTFYNYQYKPLLDTAIGVKYVVVISKNDPDSGEHPPLQMVWLNKHSPDNFHITYSDSLIRKFVGMELYIGKKRNYWNPVRPFFNNGFIWNQAFDDYSSDDSYRYKLSDSNFYSDKNLFILKSKKFELISDSVKVDSSTYYSYPLGDFGYRTATKHLTYKQAFSTFKLKEAKAYQSFLYLPLEVKFHTGPLGSNPLKSLHAGDFIAITKETDEWYWGEHISIDGQITPGRIYIDDLWIGKQKFQTINDLQFQIKYNLHSEDEYRPDAAGIILGIKIYKNKKLIQVIKEPGLVTDTIQIIHPVDVNFDGYPDLQIYSHSGGAGPNNGNNYYLYNPKTKQFDYHAKLSGLLQPDVNVKSKTIFAAWRNGAGNWGAEKYKWINHRLTLVEYYEIRDMDGDRIAETHHKMIKGKMRKRTRIVRQEELKYPF</sequence>
<evidence type="ECO:0000313" key="2">
    <source>
        <dbReference type="EMBL" id="SDL32642.1"/>
    </source>
</evidence>
<reference evidence="3" key="1">
    <citation type="submission" date="2016-10" db="EMBL/GenBank/DDBJ databases">
        <authorList>
            <person name="Varghese N."/>
            <person name="Submissions S."/>
        </authorList>
    </citation>
    <scope>NUCLEOTIDE SEQUENCE [LARGE SCALE GENOMIC DNA]</scope>
    <source>
        <strain evidence="3">DSM 19110</strain>
    </source>
</reference>
<evidence type="ECO:0000256" key="1">
    <source>
        <dbReference type="SAM" id="SignalP"/>
    </source>
</evidence>
<gene>
    <name evidence="2" type="ORF">SAMN05421820_101153</name>
</gene>
<dbReference type="AlphaFoldDB" id="A0A1G9J5T1"/>
<dbReference type="NCBIfam" id="NF047539">
    <property type="entry name" value="XAC2610_fam"/>
    <property type="match status" value="1"/>
</dbReference>
<dbReference type="RefSeq" id="WP_074604008.1">
    <property type="nucleotide sequence ID" value="NZ_FNGY01000001.1"/>
</dbReference>
<accession>A0A1G9J5T1</accession>
<keyword evidence="3" id="KW-1185">Reference proteome</keyword>
<proteinExistence type="predicted"/>
<protein>
    <submittedName>
        <fullName evidence="2">Uncharacterized protein</fullName>
    </submittedName>
</protein>
<feature type="signal peptide" evidence="1">
    <location>
        <begin position="1"/>
        <end position="30"/>
    </location>
</feature>
<dbReference type="EMBL" id="FNGY01000001">
    <property type="protein sequence ID" value="SDL32642.1"/>
    <property type="molecule type" value="Genomic_DNA"/>
</dbReference>